<dbReference type="HOGENOM" id="CLU_1938765_0_0_1"/>
<feature type="compositionally biased region" description="Polar residues" evidence="2">
    <location>
        <begin position="1"/>
        <end position="20"/>
    </location>
</feature>
<keyword evidence="1" id="KW-0175">Coiled coil</keyword>
<gene>
    <name evidence="3" type="ORF">OIDMADRAFT_62293</name>
</gene>
<dbReference type="Pfam" id="PF10224">
    <property type="entry name" value="DUF2205"/>
    <property type="match status" value="1"/>
</dbReference>
<evidence type="ECO:0000256" key="2">
    <source>
        <dbReference type="SAM" id="MobiDB-lite"/>
    </source>
</evidence>
<reference evidence="3 4" key="1">
    <citation type="submission" date="2014-04" db="EMBL/GenBank/DDBJ databases">
        <authorList>
            <consortium name="DOE Joint Genome Institute"/>
            <person name="Kuo A."/>
            <person name="Martino E."/>
            <person name="Perotto S."/>
            <person name="Kohler A."/>
            <person name="Nagy L.G."/>
            <person name="Floudas D."/>
            <person name="Copeland A."/>
            <person name="Barry K.W."/>
            <person name="Cichocki N."/>
            <person name="Veneault-Fourrey C."/>
            <person name="LaButti K."/>
            <person name="Lindquist E.A."/>
            <person name="Lipzen A."/>
            <person name="Lundell T."/>
            <person name="Morin E."/>
            <person name="Murat C."/>
            <person name="Sun H."/>
            <person name="Tunlid A."/>
            <person name="Henrissat B."/>
            <person name="Grigoriev I.V."/>
            <person name="Hibbett D.S."/>
            <person name="Martin F."/>
            <person name="Nordberg H.P."/>
            <person name="Cantor M.N."/>
            <person name="Hua S.X."/>
        </authorList>
    </citation>
    <scope>NUCLEOTIDE SEQUENCE [LARGE SCALE GENOMIC DNA]</scope>
    <source>
        <strain evidence="3 4">Zn</strain>
    </source>
</reference>
<dbReference type="EMBL" id="KN832908">
    <property type="protein sequence ID" value="KIM92715.1"/>
    <property type="molecule type" value="Genomic_DNA"/>
</dbReference>
<organism evidence="3 4">
    <name type="scientific">Oidiodendron maius (strain Zn)</name>
    <dbReference type="NCBI Taxonomy" id="913774"/>
    <lineage>
        <taxon>Eukaryota</taxon>
        <taxon>Fungi</taxon>
        <taxon>Dikarya</taxon>
        <taxon>Ascomycota</taxon>
        <taxon>Pezizomycotina</taxon>
        <taxon>Leotiomycetes</taxon>
        <taxon>Leotiomycetes incertae sedis</taxon>
        <taxon>Myxotrichaceae</taxon>
        <taxon>Oidiodendron</taxon>
    </lineage>
</organism>
<feature type="coiled-coil region" evidence="1">
    <location>
        <begin position="91"/>
        <end position="118"/>
    </location>
</feature>
<accession>A0A0C3G932</accession>
<feature type="region of interest" description="Disordered" evidence="2">
    <location>
        <begin position="1"/>
        <end position="34"/>
    </location>
</feature>
<evidence type="ECO:0000256" key="1">
    <source>
        <dbReference type="SAM" id="Coils"/>
    </source>
</evidence>
<dbReference type="OrthoDB" id="2163284at2759"/>
<reference evidence="4" key="2">
    <citation type="submission" date="2015-01" db="EMBL/GenBank/DDBJ databases">
        <title>Evolutionary Origins and Diversification of the Mycorrhizal Mutualists.</title>
        <authorList>
            <consortium name="DOE Joint Genome Institute"/>
            <consortium name="Mycorrhizal Genomics Consortium"/>
            <person name="Kohler A."/>
            <person name="Kuo A."/>
            <person name="Nagy L.G."/>
            <person name="Floudas D."/>
            <person name="Copeland A."/>
            <person name="Barry K.W."/>
            <person name="Cichocki N."/>
            <person name="Veneault-Fourrey C."/>
            <person name="LaButti K."/>
            <person name="Lindquist E.A."/>
            <person name="Lipzen A."/>
            <person name="Lundell T."/>
            <person name="Morin E."/>
            <person name="Murat C."/>
            <person name="Riley R."/>
            <person name="Ohm R."/>
            <person name="Sun H."/>
            <person name="Tunlid A."/>
            <person name="Henrissat B."/>
            <person name="Grigoriev I.V."/>
            <person name="Hibbett D.S."/>
            <person name="Martin F."/>
        </authorList>
    </citation>
    <scope>NUCLEOTIDE SEQUENCE [LARGE SCALE GENOMIC DNA]</scope>
    <source>
        <strain evidence="4">Zn</strain>
    </source>
</reference>
<name>A0A0C3G932_OIDMZ</name>
<sequence length="130" mass="14185">MSSPSKATTPLSISASQILKQQPKVIARRSSSSDVIPRQHPCIELMAGHEAFPPDDARAMSPRRSSQSLEKMAQETRATLNEHAITLRNSLSKITGNIKAIEEKHDKLETNNEALKDFLKAVEAGSSGVH</sequence>
<dbReference type="InParanoid" id="A0A0C3G932"/>
<dbReference type="Proteomes" id="UP000054321">
    <property type="component" value="Unassembled WGS sequence"/>
</dbReference>
<evidence type="ECO:0000313" key="4">
    <source>
        <dbReference type="Proteomes" id="UP000054321"/>
    </source>
</evidence>
<protein>
    <submittedName>
        <fullName evidence="3">Uncharacterized protein</fullName>
    </submittedName>
</protein>
<dbReference type="STRING" id="913774.A0A0C3G932"/>
<proteinExistence type="predicted"/>
<dbReference type="Gene3D" id="1.20.5.170">
    <property type="match status" value="1"/>
</dbReference>
<dbReference type="InterPro" id="IPR019357">
    <property type="entry name" value="SCOC"/>
</dbReference>
<evidence type="ECO:0000313" key="3">
    <source>
        <dbReference type="EMBL" id="KIM92715.1"/>
    </source>
</evidence>
<dbReference type="AlphaFoldDB" id="A0A0C3G932"/>
<keyword evidence="4" id="KW-1185">Reference proteome</keyword>
<feature type="region of interest" description="Disordered" evidence="2">
    <location>
        <begin position="48"/>
        <end position="76"/>
    </location>
</feature>